<organism evidence="4 5">
    <name type="scientific">Phialocephala subalpina</name>
    <dbReference type="NCBI Taxonomy" id="576137"/>
    <lineage>
        <taxon>Eukaryota</taxon>
        <taxon>Fungi</taxon>
        <taxon>Dikarya</taxon>
        <taxon>Ascomycota</taxon>
        <taxon>Pezizomycotina</taxon>
        <taxon>Leotiomycetes</taxon>
        <taxon>Helotiales</taxon>
        <taxon>Mollisiaceae</taxon>
        <taxon>Phialocephala</taxon>
        <taxon>Phialocephala fortinii species complex</taxon>
    </lineage>
</organism>
<evidence type="ECO:0000256" key="1">
    <source>
        <dbReference type="ARBA" id="ARBA00005964"/>
    </source>
</evidence>
<dbReference type="Pfam" id="PF00135">
    <property type="entry name" value="COesterase"/>
    <property type="match status" value="1"/>
</dbReference>
<accession>A0A1L7XJK9</accession>
<evidence type="ECO:0000256" key="2">
    <source>
        <dbReference type="ARBA" id="ARBA00022801"/>
    </source>
</evidence>
<evidence type="ECO:0000313" key="5">
    <source>
        <dbReference type="Proteomes" id="UP000184330"/>
    </source>
</evidence>
<feature type="domain" description="Carboxylesterase type B" evidence="3">
    <location>
        <begin position="38"/>
        <end position="426"/>
    </location>
</feature>
<dbReference type="InterPro" id="IPR029058">
    <property type="entry name" value="AB_hydrolase_fold"/>
</dbReference>
<evidence type="ECO:0000313" key="4">
    <source>
        <dbReference type="EMBL" id="CZR65126.1"/>
    </source>
</evidence>
<protein>
    <recommendedName>
        <fullName evidence="3">Carboxylesterase type B domain-containing protein</fullName>
    </recommendedName>
</protein>
<dbReference type="OrthoDB" id="6846267at2759"/>
<proteinExistence type="inferred from homology"/>
<sequence length="485" mass="52844">MRLCIRPLCPFPKIAIGHPITQKNLPPQHGYEFDEFRCLNLNITCPKDSTPEGGLPVLVWIHGGGNVVGTAADPGYDGAPLVDFSVQKSLPFVLVTVNYRLGAFGFLASDAIREDNEAAGDQGVGNYGIRDQLLAYEWVKRNIKAFGGDPNRITGMGESAGSIDTHITMCSELFKSAIPFTQAILQSGVGSLTVRTSKYQQSVYEKVLAHLKIETDKSSEGLKALRDVSADDLVLSYVALGGGPVPAWQATVDDYFLATNCSVSSLSSQKYHPSLKRLLIGDCADEGLIFSMPLSKRQWTFDGVQKMTTEVLGEQQGNEVLQAYGISADLSYEELFACLIKLLSDAEWSQPIREVAKSFSNGDVFYYHMTEGNPFDGAHKGKAHHAVDLIYIFLTYQSHLPSNLATLAETMASRWLSFVNGGQPWSVYDQKSDGSSKLMVYGPNGRSGEASESSKPAYKNILLCEELKESIGRFAAGLHGVLADV</sequence>
<dbReference type="SUPFAM" id="SSF53474">
    <property type="entry name" value="alpha/beta-Hydrolases"/>
    <property type="match status" value="1"/>
</dbReference>
<dbReference type="EMBL" id="FJOG01000029">
    <property type="protein sequence ID" value="CZR65126.1"/>
    <property type="molecule type" value="Genomic_DNA"/>
</dbReference>
<evidence type="ECO:0000259" key="3">
    <source>
        <dbReference type="Pfam" id="PF00135"/>
    </source>
</evidence>
<keyword evidence="5" id="KW-1185">Reference proteome</keyword>
<dbReference type="PANTHER" id="PTHR43142:SF1">
    <property type="entry name" value="CARBOXYLIC ESTER HYDROLASE"/>
    <property type="match status" value="1"/>
</dbReference>
<dbReference type="GO" id="GO:0016787">
    <property type="term" value="F:hydrolase activity"/>
    <property type="evidence" value="ECO:0007669"/>
    <property type="project" value="UniProtKB-KW"/>
</dbReference>
<dbReference type="InterPro" id="IPR002018">
    <property type="entry name" value="CarbesteraseB"/>
</dbReference>
<keyword evidence="2" id="KW-0378">Hydrolase</keyword>
<dbReference type="Proteomes" id="UP000184330">
    <property type="component" value="Unassembled WGS sequence"/>
</dbReference>
<name>A0A1L7XJK9_9HELO</name>
<gene>
    <name evidence="4" type="ORF">PAC_15026</name>
</gene>
<dbReference type="AlphaFoldDB" id="A0A1L7XJK9"/>
<reference evidence="4 5" key="1">
    <citation type="submission" date="2016-03" db="EMBL/GenBank/DDBJ databases">
        <authorList>
            <person name="Ploux O."/>
        </authorList>
    </citation>
    <scope>NUCLEOTIDE SEQUENCE [LARGE SCALE GENOMIC DNA]</scope>
    <source>
        <strain evidence="4 5">UAMH 11012</strain>
    </source>
</reference>
<dbReference type="STRING" id="576137.A0A1L7XJK9"/>
<dbReference type="PANTHER" id="PTHR43142">
    <property type="entry name" value="CARBOXYLIC ESTER HYDROLASE"/>
    <property type="match status" value="1"/>
</dbReference>
<comment type="similarity">
    <text evidence="1">Belongs to the type-B carboxylesterase/lipase family.</text>
</comment>
<dbReference type="Gene3D" id="3.40.50.1820">
    <property type="entry name" value="alpha/beta hydrolase"/>
    <property type="match status" value="1"/>
</dbReference>